<protein>
    <submittedName>
        <fullName evidence="1">Uncharacterized protein</fullName>
    </submittedName>
</protein>
<dbReference type="PANTHER" id="PTHR31286:SF99">
    <property type="entry name" value="DUF4283 DOMAIN-CONTAINING PROTEIN"/>
    <property type="match status" value="1"/>
</dbReference>
<dbReference type="AlphaFoldDB" id="A0A699ID99"/>
<comment type="caution">
    <text evidence="1">The sequence shown here is derived from an EMBL/GenBank/DDBJ whole genome shotgun (WGS) entry which is preliminary data.</text>
</comment>
<dbReference type="EMBL" id="BKCJ010268643">
    <property type="protein sequence ID" value="GEZ35201.1"/>
    <property type="molecule type" value="Genomic_DNA"/>
</dbReference>
<accession>A0A699ID99</accession>
<dbReference type="InterPro" id="IPR040256">
    <property type="entry name" value="At4g02000-like"/>
</dbReference>
<sequence>MLTRNQVILMLFFTTGPSKKAMNFRTLFTLGGNEVDAFVPVESIRATSARFANTAYGFFLGKRAAYLVVVNYFSSMDGLDTMLENGPWFIRNNSLILKKWDPNVNLLKEDVGNVLVWVKLYGVPMTGRSSYARAMVKVQADVEMKDTIVVVMLKLSKEGFYTCTVRVEYEWKPFRCACCKVFGHIQEECPKNPCLGVAKNLKKPSQTPKGVSVGPKV</sequence>
<feature type="non-terminal residue" evidence="1">
    <location>
        <position position="217"/>
    </location>
</feature>
<name>A0A699ID99_TANCI</name>
<organism evidence="1">
    <name type="scientific">Tanacetum cinerariifolium</name>
    <name type="common">Dalmatian daisy</name>
    <name type="synonym">Chrysanthemum cinerariifolium</name>
    <dbReference type="NCBI Taxonomy" id="118510"/>
    <lineage>
        <taxon>Eukaryota</taxon>
        <taxon>Viridiplantae</taxon>
        <taxon>Streptophyta</taxon>
        <taxon>Embryophyta</taxon>
        <taxon>Tracheophyta</taxon>
        <taxon>Spermatophyta</taxon>
        <taxon>Magnoliopsida</taxon>
        <taxon>eudicotyledons</taxon>
        <taxon>Gunneridae</taxon>
        <taxon>Pentapetalae</taxon>
        <taxon>asterids</taxon>
        <taxon>campanulids</taxon>
        <taxon>Asterales</taxon>
        <taxon>Asteraceae</taxon>
        <taxon>Asteroideae</taxon>
        <taxon>Anthemideae</taxon>
        <taxon>Anthemidinae</taxon>
        <taxon>Tanacetum</taxon>
    </lineage>
</organism>
<proteinExistence type="predicted"/>
<dbReference type="PANTHER" id="PTHR31286">
    <property type="entry name" value="GLYCINE-RICH CELL WALL STRUCTURAL PROTEIN 1.8-LIKE"/>
    <property type="match status" value="1"/>
</dbReference>
<reference evidence="1" key="1">
    <citation type="journal article" date="2019" name="Sci. Rep.">
        <title>Draft genome of Tanacetum cinerariifolium, the natural source of mosquito coil.</title>
        <authorList>
            <person name="Yamashiro T."/>
            <person name="Shiraishi A."/>
            <person name="Satake H."/>
            <person name="Nakayama K."/>
        </authorList>
    </citation>
    <scope>NUCLEOTIDE SEQUENCE</scope>
</reference>
<evidence type="ECO:0000313" key="1">
    <source>
        <dbReference type="EMBL" id="GEZ35201.1"/>
    </source>
</evidence>
<gene>
    <name evidence="1" type="ORF">Tci_507174</name>
</gene>